<dbReference type="PANTHER" id="PTHR12352">
    <property type="entry name" value="SECRETED MODULAR CALCIUM-BINDING PROTEIN"/>
    <property type="match status" value="1"/>
</dbReference>
<keyword evidence="2" id="KW-0964">Secreted</keyword>
<dbReference type="GO" id="GO:0005604">
    <property type="term" value="C:basement membrane"/>
    <property type="evidence" value="ECO:0007669"/>
    <property type="project" value="TreeGrafter"/>
</dbReference>
<sequence length="91" mass="10176">MVIVLGMISEAAKAKPFCEDYRKRMPGKPCNCLVQRDEAQRKRLIGNFIPQCENNGNYKKIQCNGSTGFCYCAKPTTGEQLTVPKRGLTNC</sequence>
<dbReference type="InterPro" id="IPR051950">
    <property type="entry name" value="Dev_reg/Prot_inhib"/>
</dbReference>
<gene>
    <name evidence="7" type="ORF">NPIL_690071</name>
</gene>
<dbReference type="SMART" id="SM00211">
    <property type="entry name" value="TY"/>
    <property type="match status" value="1"/>
</dbReference>
<protein>
    <recommendedName>
        <fullName evidence="6">Thyroglobulin type-1 domain-containing protein</fullName>
    </recommendedName>
</protein>
<dbReference type="GO" id="GO:0005615">
    <property type="term" value="C:extracellular space"/>
    <property type="evidence" value="ECO:0007669"/>
    <property type="project" value="TreeGrafter"/>
</dbReference>
<evidence type="ECO:0000256" key="3">
    <source>
        <dbReference type="ARBA" id="ARBA00022737"/>
    </source>
</evidence>
<comment type="subcellular location">
    <subcellularLocation>
        <location evidence="1">Secreted</location>
    </subcellularLocation>
</comment>
<organism evidence="7 8">
    <name type="scientific">Nephila pilipes</name>
    <name type="common">Giant wood spider</name>
    <name type="synonym">Nephila maculata</name>
    <dbReference type="NCBI Taxonomy" id="299642"/>
    <lineage>
        <taxon>Eukaryota</taxon>
        <taxon>Metazoa</taxon>
        <taxon>Ecdysozoa</taxon>
        <taxon>Arthropoda</taxon>
        <taxon>Chelicerata</taxon>
        <taxon>Arachnida</taxon>
        <taxon>Araneae</taxon>
        <taxon>Araneomorphae</taxon>
        <taxon>Entelegynae</taxon>
        <taxon>Araneoidea</taxon>
        <taxon>Nephilidae</taxon>
        <taxon>Nephila</taxon>
    </lineage>
</organism>
<keyword evidence="4 5" id="KW-1015">Disulfide bond</keyword>
<dbReference type="Pfam" id="PF00086">
    <property type="entry name" value="Thyroglobulin_1"/>
    <property type="match status" value="1"/>
</dbReference>
<dbReference type="EMBL" id="BMAW01016541">
    <property type="protein sequence ID" value="GFT49558.1"/>
    <property type="molecule type" value="Genomic_DNA"/>
</dbReference>
<evidence type="ECO:0000313" key="7">
    <source>
        <dbReference type="EMBL" id="GFT49558.1"/>
    </source>
</evidence>
<accession>A0A8X6P707</accession>
<dbReference type="InterPro" id="IPR036857">
    <property type="entry name" value="Thyroglobulin_1_sf"/>
</dbReference>
<comment type="caution">
    <text evidence="7">The sequence shown here is derived from an EMBL/GenBank/DDBJ whole genome shotgun (WGS) entry which is preliminary data.</text>
</comment>
<feature type="disulfide bond" evidence="5">
    <location>
        <begin position="63"/>
        <end position="70"/>
    </location>
</feature>
<feature type="domain" description="Thyroglobulin type-1" evidence="6">
    <location>
        <begin position="29"/>
        <end position="91"/>
    </location>
</feature>
<dbReference type="PANTHER" id="PTHR12352:SF3">
    <property type="entry name" value="NIDOGEN-2"/>
    <property type="match status" value="1"/>
</dbReference>
<dbReference type="AlphaFoldDB" id="A0A8X6P707"/>
<evidence type="ECO:0000256" key="5">
    <source>
        <dbReference type="PROSITE-ProRule" id="PRU00500"/>
    </source>
</evidence>
<evidence type="ECO:0000256" key="1">
    <source>
        <dbReference type="ARBA" id="ARBA00004613"/>
    </source>
</evidence>
<dbReference type="InterPro" id="IPR000716">
    <property type="entry name" value="Thyroglobulin_1"/>
</dbReference>
<evidence type="ECO:0000256" key="2">
    <source>
        <dbReference type="ARBA" id="ARBA00022525"/>
    </source>
</evidence>
<dbReference type="PROSITE" id="PS51162">
    <property type="entry name" value="THYROGLOBULIN_1_2"/>
    <property type="match status" value="1"/>
</dbReference>
<keyword evidence="3" id="KW-0677">Repeat</keyword>
<dbReference type="Proteomes" id="UP000887013">
    <property type="component" value="Unassembled WGS sequence"/>
</dbReference>
<dbReference type="Gene3D" id="4.10.800.10">
    <property type="entry name" value="Thyroglobulin type-1"/>
    <property type="match status" value="1"/>
</dbReference>
<evidence type="ECO:0000259" key="6">
    <source>
        <dbReference type="PROSITE" id="PS51162"/>
    </source>
</evidence>
<proteinExistence type="predicted"/>
<dbReference type="CDD" id="cd00191">
    <property type="entry name" value="TY"/>
    <property type="match status" value="1"/>
</dbReference>
<dbReference type="OrthoDB" id="6426963at2759"/>
<evidence type="ECO:0000256" key="4">
    <source>
        <dbReference type="ARBA" id="ARBA00023157"/>
    </source>
</evidence>
<evidence type="ECO:0000313" key="8">
    <source>
        <dbReference type="Proteomes" id="UP000887013"/>
    </source>
</evidence>
<comment type="caution">
    <text evidence="5">Lacks conserved residue(s) required for the propagation of feature annotation.</text>
</comment>
<reference evidence="7" key="1">
    <citation type="submission" date="2020-08" db="EMBL/GenBank/DDBJ databases">
        <title>Multicomponent nature underlies the extraordinary mechanical properties of spider dragline silk.</title>
        <authorList>
            <person name="Kono N."/>
            <person name="Nakamura H."/>
            <person name="Mori M."/>
            <person name="Yoshida Y."/>
            <person name="Ohtoshi R."/>
            <person name="Malay A.D."/>
            <person name="Moran D.A.P."/>
            <person name="Tomita M."/>
            <person name="Numata K."/>
            <person name="Arakawa K."/>
        </authorList>
    </citation>
    <scope>NUCLEOTIDE SEQUENCE</scope>
</reference>
<dbReference type="SUPFAM" id="SSF57610">
    <property type="entry name" value="Thyroglobulin type-1 domain"/>
    <property type="match status" value="1"/>
</dbReference>
<name>A0A8X6P707_NEPPI</name>
<dbReference type="GO" id="GO:0007160">
    <property type="term" value="P:cell-matrix adhesion"/>
    <property type="evidence" value="ECO:0007669"/>
    <property type="project" value="TreeGrafter"/>
</dbReference>
<keyword evidence="8" id="KW-1185">Reference proteome</keyword>
<dbReference type="PROSITE" id="PS00484">
    <property type="entry name" value="THYROGLOBULIN_1_1"/>
    <property type="match status" value="1"/>
</dbReference>